<sequence length="229" mass="25599">MYYYWEIHSTMAAFGIAMFSAIGIFCGGQWLDRMSDSDLNSHLVCCETPLEKTPLQPEQLERNFGSGATSEVQNMLAFIWEILLRPSFLTFSSMQALQIFHCHFNSNFLPLFSKSPLGHENLSCAILVIVSSQREFAELRTSGQLRFALLSGGYKGGVSVAADTLRVACFTLAWSLVLLVGLPQLAIWSSYRLHGAYLARIKKERLTITGQKSPHSDILNLSSNKSLFF</sequence>
<evidence type="ECO:0000313" key="3">
    <source>
        <dbReference type="Proteomes" id="UP000017246"/>
    </source>
</evidence>
<evidence type="ECO:0000313" key="2">
    <source>
        <dbReference type="EMBL" id="CDS40530.1"/>
    </source>
</evidence>
<reference evidence="2" key="2">
    <citation type="submission" date="2015-11" db="EMBL/GenBank/DDBJ databases">
        <authorList>
            <person name="Zhang Y."/>
            <person name="Guo Z."/>
        </authorList>
    </citation>
    <scope>NUCLEOTIDE SEQUENCE</scope>
</reference>
<organism evidence="2 3">
    <name type="scientific">Echinococcus multilocularis</name>
    <name type="common">Fox tapeworm</name>
    <dbReference type="NCBI Taxonomy" id="6211"/>
    <lineage>
        <taxon>Eukaryota</taxon>
        <taxon>Metazoa</taxon>
        <taxon>Spiralia</taxon>
        <taxon>Lophotrochozoa</taxon>
        <taxon>Platyhelminthes</taxon>
        <taxon>Cestoda</taxon>
        <taxon>Eucestoda</taxon>
        <taxon>Cyclophyllidea</taxon>
        <taxon>Taeniidae</taxon>
        <taxon>Echinococcus</taxon>
    </lineage>
</organism>
<keyword evidence="3" id="KW-1185">Reference proteome</keyword>
<dbReference type="Proteomes" id="UP000017246">
    <property type="component" value="Unassembled WGS sequence"/>
</dbReference>
<dbReference type="AlphaFoldDB" id="A0A068YB96"/>
<dbReference type="EMBL" id="LN902841">
    <property type="protein sequence ID" value="CDS40530.1"/>
    <property type="molecule type" value="Genomic_DNA"/>
</dbReference>
<accession>A0A068YB96</accession>
<reference evidence="2" key="1">
    <citation type="journal article" date="2013" name="Nature">
        <title>The genomes of four tapeworm species reveal adaptations to parasitism.</title>
        <authorList>
            <person name="Tsai I.J."/>
            <person name="Zarowiecki M."/>
            <person name="Holroyd N."/>
            <person name="Garciarrubio A."/>
            <person name="Sanchez-Flores A."/>
            <person name="Brooks K.L."/>
            <person name="Tracey A."/>
            <person name="Bobes R.J."/>
            <person name="Fragoso G."/>
            <person name="Sciutto E."/>
            <person name="Aslett M."/>
            <person name="Beasley H."/>
            <person name="Bennett H.M."/>
            <person name="Cai J."/>
            <person name="Camicia F."/>
            <person name="Clark R."/>
            <person name="Cucher M."/>
            <person name="De Silva N."/>
            <person name="Day T.A."/>
            <person name="Deplazes P."/>
            <person name="Estrada K."/>
            <person name="Fernandez C."/>
            <person name="Holland P.W."/>
            <person name="Hou J."/>
            <person name="Hu S."/>
            <person name="Huckvale T."/>
            <person name="Hung S.S."/>
            <person name="Kamenetzky L."/>
            <person name="Keane J.A."/>
            <person name="Kiss F."/>
            <person name="Koziol U."/>
            <person name="Lambert O."/>
            <person name="Liu K."/>
            <person name="Luo X."/>
            <person name="Luo Y."/>
            <person name="Macchiaroli N."/>
            <person name="Nichol S."/>
            <person name="Paps J."/>
            <person name="Parkinson J."/>
            <person name="Pouchkina-Stantcheva N."/>
            <person name="Riddiford N."/>
            <person name="Rosenzvit M."/>
            <person name="Salinas G."/>
            <person name="Wasmuth J.D."/>
            <person name="Zamanian M."/>
            <person name="Zheng Y."/>
            <person name="Cai X."/>
            <person name="Soberon X."/>
            <person name="Olson P.D."/>
            <person name="Laclette J.P."/>
            <person name="Brehm K."/>
            <person name="Berriman M."/>
            <person name="Garciarrubio A."/>
            <person name="Bobes R.J."/>
            <person name="Fragoso G."/>
            <person name="Sanchez-Flores A."/>
            <person name="Estrada K."/>
            <person name="Cevallos M.A."/>
            <person name="Morett E."/>
            <person name="Gonzalez V."/>
            <person name="Portillo T."/>
            <person name="Ochoa-Leyva A."/>
            <person name="Jose M.V."/>
            <person name="Sciutto E."/>
            <person name="Landa A."/>
            <person name="Jimenez L."/>
            <person name="Valdes V."/>
            <person name="Carrero J.C."/>
            <person name="Larralde C."/>
            <person name="Morales-Montor J."/>
            <person name="Limon-Lason J."/>
            <person name="Soberon X."/>
            <person name="Laclette J.P."/>
        </authorList>
    </citation>
    <scope>NUCLEOTIDE SEQUENCE [LARGE SCALE GENOMIC DNA]</scope>
</reference>
<keyword evidence="1 2" id="KW-0812">Transmembrane</keyword>
<evidence type="ECO:0000256" key="1">
    <source>
        <dbReference type="SAM" id="Phobius"/>
    </source>
</evidence>
<dbReference type="STRING" id="6211.A0A068YB96"/>
<gene>
    <name evidence="2" type="ORF">EmuJ_000812300</name>
</gene>
<name>A0A068YB96_ECHMU</name>
<feature type="transmembrane region" description="Helical" evidence="1">
    <location>
        <begin position="172"/>
        <end position="193"/>
    </location>
</feature>
<keyword evidence="1" id="KW-1133">Transmembrane helix</keyword>
<proteinExistence type="predicted"/>
<protein>
    <submittedName>
        <fullName evidence="2">Transmembrane protein 180</fullName>
    </submittedName>
</protein>
<dbReference type="PANTHER" id="PTHR28658:SF3">
    <property type="entry name" value="TRANSMEMBRANE PROTEIN 180"/>
    <property type="match status" value="1"/>
</dbReference>
<keyword evidence="1" id="KW-0472">Membrane</keyword>
<feature type="transmembrane region" description="Helical" evidence="1">
    <location>
        <begin position="12"/>
        <end position="31"/>
    </location>
</feature>
<dbReference type="PANTHER" id="PTHR28658">
    <property type="entry name" value="TRANSMEMBRANE PROTEIN 180"/>
    <property type="match status" value="1"/>
</dbReference>
<dbReference type="OrthoDB" id="62987at2759"/>
<dbReference type="InterPro" id="IPR040035">
    <property type="entry name" value="TMEM180"/>
</dbReference>